<organism evidence="1 2">
    <name type="scientific">Actinokineospora diospyrosa</name>
    <dbReference type="NCBI Taxonomy" id="103728"/>
    <lineage>
        <taxon>Bacteria</taxon>
        <taxon>Bacillati</taxon>
        <taxon>Actinomycetota</taxon>
        <taxon>Actinomycetes</taxon>
        <taxon>Pseudonocardiales</taxon>
        <taxon>Pseudonocardiaceae</taxon>
        <taxon>Actinokineospora</taxon>
    </lineage>
</organism>
<evidence type="ECO:0000313" key="2">
    <source>
        <dbReference type="Proteomes" id="UP001205185"/>
    </source>
</evidence>
<proteinExistence type="predicted"/>
<evidence type="ECO:0000313" key="1">
    <source>
        <dbReference type="EMBL" id="MCP2273536.1"/>
    </source>
</evidence>
<protein>
    <recommendedName>
        <fullName evidence="3">LppP/LprE lipoprotein</fullName>
    </recommendedName>
</protein>
<evidence type="ECO:0008006" key="3">
    <source>
        <dbReference type="Google" id="ProtNLM"/>
    </source>
</evidence>
<dbReference type="RefSeq" id="WP_253890735.1">
    <property type="nucleotide sequence ID" value="NZ_BAAAVB010000004.1"/>
</dbReference>
<name>A0ABT1ILK6_9PSEU</name>
<dbReference type="EMBL" id="JAMTCO010000017">
    <property type="protein sequence ID" value="MCP2273536.1"/>
    <property type="molecule type" value="Genomic_DNA"/>
</dbReference>
<keyword evidence="2" id="KW-1185">Reference proteome</keyword>
<dbReference type="Proteomes" id="UP001205185">
    <property type="component" value="Unassembled WGS sequence"/>
</dbReference>
<accession>A0ABT1ILK6</accession>
<gene>
    <name evidence="1" type="ORF">LV75_006066</name>
</gene>
<reference evidence="1 2" key="1">
    <citation type="submission" date="2022-06" db="EMBL/GenBank/DDBJ databases">
        <title>Genomic Encyclopedia of Archaeal and Bacterial Type Strains, Phase II (KMG-II): from individual species to whole genera.</title>
        <authorList>
            <person name="Goeker M."/>
        </authorList>
    </citation>
    <scope>NUCLEOTIDE SEQUENCE [LARGE SCALE GENOMIC DNA]</scope>
    <source>
        <strain evidence="1 2">DSM 44255</strain>
    </source>
</reference>
<comment type="caution">
    <text evidence="1">The sequence shown here is derived from an EMBL/GenBank/DDBJ whole genome shotgun (WGS) entry which is preliminary data.</text>
</comment>
<sequence>MPPRSTRVVPALAVAAILTVTAAAVLLLNKNPEPQTQPSPPRRTLIEAEGCARPEADYPTTYVGEQTGPMLPTDLPDAVWVCPLPDNINLREMVARDITDEAAEVLSTVNSLPALPAQTPNSACTLAGGYRFDLVFHYGYSRHVVQADTGGCGVVHSEGQFRLRAALLLPYTHLT</sequence>